<protein>
    <recommendedName>
        <fullName evidence="4">Zinc-binding dehydrogenase</fullName>
    </recommendedName>
</protein>
<gene>
    <name evidence="2" type="ORF">GCM10009533_36480</name>
</gene>
<feature type="region of interest" description="Disordered" evidence="1">
    <location>
        <begin position="25"/>
        <end position="45"/>
    </location>
</feature>
<name>A0ABN1D525_SACER</name>
<dbReference type="Proteomes" id="UP001500729">
    <property type="component" value="Unassembled WGS sequence"/>
</dbReference>
<evidence type="ECO:0008006" key="4">
    <source>
        <dbReference type="Google" id="ProtNLM"/>
    </source>
</evidence>
<evidence type="ECO:0000313" key="2">
    <source>
        <dbReference type="EMBL" id="GAA0534072.1"/>
    </source>
</evidence>
<evidence type="ECO:0000256" key="1">
    <source>
        <dbReference type="SAM" id="MobiDB-lite"/>
    </source>
</evidence>
<organism evidence="2 3">
    <name type="scientific">Saccharopolyspora erythraea</name>
    <name type="common">Streptomyces erythraeus</name>
    <dbReference type="NCBI Taxonomy" id="1836"/>
    <lineage>
        <taxon>Bacteria</taxon>
        <taxon>Bacillati</taxon>
        <taxon>Actinomycetota</taxon>
        <taxon>Actinomycetes</taxon>
        <taxon>Pseudonocardiales</taxon>
        <taxon>Pseudonocardiaceae</taxon>
        <taxon>Saccharopolyspora</taxon>
    </lineage>
</organism>
<accession>A0ABN1D525</accession>
<comment type="caution">
    <text evidence="2">The sequence shown here is derived from an EMBL/GenBank/DDBJ whole genome shotgun (WGS) entry which is preliminary data.</text>
</comment>
<dbReference type="RefSeq" id="WP_044547311.1">
    <property type="nucleotide sequence ID" value="NZ_CP069353.1"/>
</dbReference>
<reference evidence="2 3" key="1">
    <citation type="journal article" date="2019" name="Int. J. Syst. Evol. Microbiol.">
        <title>The Global Catalogue of Microorganisms (GCM) 10K type strain sequencing project: providing services to taxonomists for standard genome sequencing and annotation.</title>
        <authorList>
            <consortium name="The Broad Institute Genomics Platform"/>
            <consortium name="The Broad Institute Genome Sequencing Center for Infectious Disease"/>
            <person name="Wu L."/>
            <person name="Ma J."/>
        </authorList>
    </citation>
    <scope>NUCLEOTIDE SEQUENCE [LARGE SCALE GENOMIC DNA]</scope>
    <source>
        <strain evidence="2 3">JCM 10303</strain>
    </source>
</reference>
<feature type="compositionally biased region" description="Basic residues" evidence="1">
    <location>
        <begin position="36"/>
        <end position="45"/>
    </location>
</feature>
<dbReference type="EMBL" id="BAAAGS010000023">
    <property type="protein sequence ID" value="GAA0534072.1"/>
    <property type="molecule type" value="Genomic_DNA"/>
</dbReference>
<keyword evidence="3" id="KW-1185">Reference proteome</keyword>
<evidence type="ECO:0000313" key="3">
    <source>
        <dbReference type="Proteomes" id="UP001500729"/>
    </source>
</evidence>
<sequence length="106" mass="11648">MGPDRQRAALHPGVVESILADSATREGALTTAAAPRTRREHARRRPRFPVFAGLAEFIHVLFRLRFAARHRVRVATASHPFAAADRALRDLAHDRVKGAAVIRVAA</sequence>
<proteinExistence type="predicted"/>